<evidence type="ECO:0000256" key="2">
    <source>
        <dbReference type="SAM" id="MobiDB-lite"/>
    </source>
</evidence>
<dbReference type="InterPro" id="IPR018712">
    <property type="entry name" value="Tle1-like_cat"/>
</dbReference>
<reference evidence="5 7" key="3">
    <citation type="submission" date="2018-06" db="EMBL/GenBank/DDBJ databases">
        <authorList>
            <consortium name="Pathogen Informatics"/>
            <person name="Doyle S."/>
        </authorList>
    </citation>
    <scope>NUCLEOTIDE SEQUENCE [LARGE SCALE GENOMIC DNA]</scope>
    <source>
        <strain evidence="5 7">NCTC11653</strain>
    </source>
</reference>
<dbReference type="AlphaFoldDB" id="A0AAX2I9Z3"/>
<evidence type="ECO:0000256" key="1">
    <source>
        <dbReference type="SAM" id="Coils"/>
    </source>
</evidence>
<protein>
    <submittedName>
        <fullName evidence="5">Uncharacterized conserved protein</fullName>
    </submittedName>
</protein>
<keyword evidence="6" id="KW-1185">Reference proteome</keyword>
<reference evidence="6" key="2">
    <citation type="submission" date="2017-06" db="EMBL/GenBank/DDBJ databases">
        <title>Capnocytophaga spp. assemblies.</title>
        <authorList>
            <person name="Gulvik C.A."/>
        </authorList>
    </citation>
    <scope>NUCLEOTIDE SEQUENCE [LARGE SCALE GENOMIC DNA]</scope>
    <source>
        <strain evidence="6">KC1668</strain>
    </source>
</reference>
<dbReference type="EMBL" id="CP022385">
    <property type="protein sequence ID" value="ATA84069.1"/>
    <property type="molecule type" value="Genomic_DNA"/>
</dbReference>
<dbReference type="PANTHER" id="PTHR33840">
    <property type="match status" value="1"/>
</dbReference>
<proteinExistence type="predicted"/>
<dbReference type="PANTHER" id="PTHR33840:SF1">
    <property type="entry name" value="TLE1 PHOSPHOLIPASE DOMAIN-CONTAINING PROTEIN"/>
    <property type="match status" value="1"/>
</dbReference>
<feature type="region of interest" description="Disordered" evidence="2">
    <location>
        <begin position="548"/>
        <end position="575"/>
    </location>
</feature>
<feature type="coiled-coil region" evidence="1">
    <location>
        <begin position="128"/>
        <end position="189"/>
    </location>
</feature>
<evidence type="ECO:0000313" key="7">
    <source>
        <dbReference type="Proteomes" id="UP000249902"/>
    </source>
</evidence>
<evidence type="ECO:0000313" key="6">
    <source>
        <dbReference type="Proteomes" id="UP000217301"/>
    </source>
</evidence>
<reference evidence="4" key="1">
    <citation type="journal article" date="2017" name="Genome Announc.">
        <title>Twelve Complete Reference Genomes of Clinical Isolates in the Capnocytophaga Genus.</title>
        <authorList>
            <person name="Villarma A."/>
            <person name="Gulvik C.A."/>
            <person name="Rowe L.A."/>
            <person name="Sheth M."/>
            <person name="Juieng P."/>
            <person name="Nicholson A.C."/>
            <person name="Loparev V.N."/>
            <person name="McQuiston J.R."/>
        </authorList>
    </citation>
    <scope>NUCLEOTIDE SEQUENCE</scope>
    <source>
        <strain evidence="4">KC1668</strain>
    </source>
</reference>
<dbReference type="Proteomes" id="UP000249902">
    <property type="component" value="Unassembled WGS sequence"/>
</dbReference>
<dbReference type="RefSeq" id="WP_002680016.1">
    <property type="nucleotide sequence ID" value="NZ_CP022385.1"/>
</dbReference>
<evidence type="ECO:0000313" key="4">
    <source>
        <dbReference type="EMBL" id="ATA84069.1"/>
    </source>
</evidence>
<gene>
    <name evidence="4" type="ORF">CGC55_05910</name>
    <name evidence="5" type="ORF">NCTC11653_00859</name>
</gene>
<dbReference type="Proteomes" id="UP000217301">
    <property type="component" value="Chromosome"/>
</dbReference>
<dbReference type="KEGG" id="cspu:CGC55_05910"/>
<feature type="compositionally biased region" description="Basic and acidic residues" evidence="2">
    <location>
        <begin position="548"/>
        <end position="569"/>
    </location>
</feature>
<accession>A0AAX2I9Z3</accession>
<sequence>MAQTFVYNSGSFTPPNENEITLSFGLFFDGTNTNLFSTRARKRTYKIEEYADQSKEENRATLLDKKLTKEYSEGTEWNWKSMGYQTKDNSYNTDFTNIARQYLCIKPKNSYQAIYIEGIGTQPAPSKAEERTTEEKQLRNIVDRLEDDLYPKGFGTGKTGIRKKVLRGCDELAKRIIDKKKNLKSVEENGDTISTIVLDVFGFSRGAAAARNFLYEINGNKRADDIATTTKVEVVDSKEVKTPNGYFSHLIKEKVTRTKDGVKVIPTYLDNGKLPKFGYLGYLLLKSTYFTKEELKNLQLEIRFIGLYDTVSSYEDKDFSIFNKKGFNSGIDSLQLNNIGNFGKAVHFTAADEHRFNFSLTQLEPDNGKEVMEKVFPGVHSDIGGSYANFLKPNEEMKENVIVELIPTISGDLLYGKIGKIKKELAESYFWKKEELEAVFHWETFGSLEKNEYLSDYIGIKGTRKVYKEYSYIPLHFMEALFNEKLQDDANSILVEKTEQKYPIKGYPLVDAKKRLHSYVFGNAEEWKFVDDAKVNFWISIDNIPSHKESKEKQREKDQELKEISKDRVPNQQHKPAHFYVEDKAYEAYNQKVSKVNTDKPMEQKKIITARVKEQWLLRALRHNYLHWSADHFQAGMEPSENKKREIFNKKHKERVGFLTPKVLLA</sequence>
<organism evidence="5 7">
    <name type="scientific">Capnocytophaga sputigena</name>
    <dbReference type="NCBI Taxonomy" id="1019"/>
    <lineage>
        <taxon>Bacteria</taxon>
        <taxon>Pseudomonadati</taxon>
        <taxon>Bacteroidota</taxon>
        <taxon>Flavobacteriia</taxon>
        <taxon>Flavobacteriales</taxon>
        <taxon>Flavobacteriaceae</taxon>
        <taxon>Capnocytophaga</taxon>
    </lineage>
</organism>
<evidence type="ECO:0000259" key="3">
    <source>
        <dbReference type="Pfam" id="PF09994"/>
    </source>
</evidence>
<name>A0AAX2I9Z3_CAPSP</name>
<dbReference type="Pfam" id="PF09994">
    <property type="entry name" value="T6SS_Tle1-like_cat"/>
    <property type="match status" value="1"/>
</dbReference>
<feature type="domain" description="T6SS Phospholipase effector Tle1-like catalytic" evidence="3">
    <location>
        <begin position="89"/>
        <end position="388"/>
    </location>
</feature>
<keyword evidence="1" id="KW-0175">Coiled coil</keyword>
<evidence type="ECO:0000313" key="5">
    <source>
        <dbReference type="EMBL" id="SQA74964.1"/>
    </source>
</evidence>
<dbReference type="EMBL" id="UAVP01000007">
    <property type="protein sequence ID" value="SQA74964.1"/>
    <property type="molecule type" value="Genomic_DNA"/>
</dbReference>